<organism evidence="3">
    <name type="scientific">Wollemia nobilis</name>
    <dbReference type="NCBI Taxonomy" id="56998"/>
    <lineage>
        <taxon>Eukaryota</taxon>
        <taxon>Viridiplantae</taxon>
        <taxon>Streptophyta</taxon>
        <taxon>Embryophyta</taxon>
        <taxon>Tracheophyta</taxon>
        <taxon>Spermatophyta</taxon>
        <taxon>Pinopsida</taxon>
        <taxon>Pinidae</taxon>
        <taxon>Conifers II</taxon>
        <taxon>Araucariales</taxon>
        <taxon>Araucariaceae</taxon>
        <taxon>Wollemia</taxon>
    </lineage>
</organism>
<dbReference type="GO" id="GO:0004497">
    <property type="term" value="F:monooxygenase activity"/>
    <property type="evidence" value="ECO:0007669"/>
    <property type="project" value="TreeGrafter"/>
</dbReference>
<reference evidence="3" key="1">
    <citation type="submission" date="2015-02" db="EMBL/GenBank/DDBJ databases">
        <title>A transcriptome of Wollemia nobilis - a relic of Gondwana.</title>
        <authorList>
            <person name="Chia J.Y."/>
            <person name="Leong Y.S."/>
            <person name="Abdul Karim S."/>
            <person name="Wan Azmi N."/>
            <person name="Hercus R."/>
            <person name="Croft L."/>
        </authorList>
    </citation>
    <scope>NUCLEOTIDE SEQUENCE</scope>
    <source>
        <strain evidence="3">MaeBrown</strain>
        <tissue evidence="3">Leaf</tissue>
    </source>
</reference>
<dbReference type="PANTHER" id="PTHR31495:SF20">
    <property type="entry name" value="CALEOSIN-RELATED FAMILY PROTEIN"/>
    <property type="match status" value="1"/>
</dbReference>
<evidence type="ECO:0000256" key="2">
    <source>
        <dbReference type="SAM" id="MobiDB-lite"/>
    </source>
</evidence>
<dbReference type="PANTHER" id="PTHR31495">
    <property type="entry name" value="PEROXYGENASE 3-RELATED"/>
    <property type="match status" value="1"/>
</dbReference>
<dbReference type="EMBL" id="GCHU01012166">
    <property type="protein sequence ID" value="JAG87538.1"/>
    <property type="molecule type" value="Transcribed_RNA"/>
</dbReference>
<dbReference type="Pfam" id="PF05042">
    <property type="entry name" value="Caleosin"/>
    <property type="match status" value="1"/>
</dbReference>
<comment type="similarity">
    <text evidence="1">Belongs to the caleosin family.</text>
</comment>
<feature type="region of interest" description="Disordered" evidence="2">
    <location>
        <begin position="1"/>
        <end position="25"/>
    </location>
</feature>
<feature type="compositionally biased region" description="Polar residues" evidence="2">
    <location>
        <begin position="1"/>
        <end position="11"/>
    </location>
</feature>
<sequence>MASDESLQTTAPKAPVTADHRVNPNLDDQLPKPFLPRALAAVDTENISGTVPGHNHNGMSVLQQHVAFFDRNNDGIVYPWETYMGFRAVGFNIILSFVGSFLINLSMSYPTLPGWFPSPFFPIYIDRIHRAKHGSDSEVYDTEGRFLPSKFEEIFTKYSRTRPDRLTFSELWAMTEGNKNANDPFGWIANKVEWILAYILAKDDEGSLPKEAARGVFDGSLFEYCEKQRMSRKND</sequence>
<protein>
    <submittedName>
        <fullName evidence="3">TSA: Wollemia nobilis Ref_Wollemi_Transcript_12239_832 transcribed RNA sequence</fullName>
    </submittedName>
</protein>
<dbReference type="AlphaFoldDB" id="A0A0C9S875"/>
<evidence type="ECO:0000313" key="3">
    <source>
        <dbReference type="EMBL" id="JAG87538.1"/>
    </source>
</evidence>
<dbReference type="InterPro" id="IPR007736">
    <property type="entry name" value="Caleosin-related"/>
</dbReference>
<dbReference type="GO" id="GO:0005509">
    <property type="term" value="F:calcium ion binding"/>
    <property type="evidence" value="ECO:0007669"/>
    <property type="project" value="TreeGrafter"/>
</dbReference>
<name>A0A0C9S875_9CONI</name>
<accession>A0A0C9S875</accession>
<proteinExistence type="inferred from homology"/>
<evidence type="ECO:0000256" key="1">
    <source>
        <dbReference type="ARBA" id="ARBA00006765"/>
    </source>
</evidence>